<dbReference type="AlphaFoldDB" id="A0A371PQM8"/>
<dbReference type="OrthoDB" id="3538665at2"/>
<sequence length="74" mass="8336">MEFPTDEQAEAYGRFAEEPTRPELERFCFLDDADRDQYRDVLPHDARTMYDLPGEIVACAADVALTAPRGDAAL</sequence>
<dbReference type="EMBL" id="QUAC01000485">
    <property type="protein sequence ID" value="REK84413.1"/>
    <property type="molecule type" value="Genomic_DNA"/>
</dbReference>
<keyword evidence="2" id="KW-1185">Reference proteome</keyword>
<evidence type="ECO:0000313" key="2">
    <source>
        <dbReference type="Proteomes" id="UP000262477"/>
    </source>
</evidence>
<organism evidence="1 2">
    <name type="scientific">Streptomyces inhibens</name>
    <dbReference type="NCBI Taxonomy" id="2293571"/>
    <lineage>
        <taxon>Bacteria</taxon>
        <taxon>Bacillati</taxon>
        <taxon>Actinomycetota</taxon>
        <taxon>Actinomycetes</taxon>
        <taxon>Kitasatosporales</taxon>
        <taxon>Streptomycetaceae</taxon>
        <taxon>Streptomyces</taxon>
    </lineage>
</organism>
<reference evidence="1 2" key="1">
    <citation type="submission" date="2018-08" db="EMBL/GenBank/DDBJ databases">
        <title>Streptomyces NEAU-D10 sp. nov., a novel Actinomycete isolated from soil.</title>
        <authorList>
            <person name="Jin L."/>
        </authorList>
    </citation>
    <scope>NUCLEOTIDE SEQUENCE [LARGE SCALE GENOMIC DNA]</scope>
    <source>
        <strain evidence="1 2">NEAU-D10</strain>
    </source>
</reference>
<evidence type="ECO:0000313" key="1">
    <source>
        <dbReference type="EMBL" id="REK84413.1"/>
    </source>
</evidence>
<accession>A0A371PQM8</accession>
<dbReference type="RefSeq" id="WP_128512626.1">
    <property type="nucleotide sequence ID" value="NZ_QUAC01000485.1"/>
</dbReference>
<dbReference type="Proteomes" id="UP000262477">
    <property type="component" value="Unassembled WGS sequence"/>
</dbReference>
<protein>
    <submittedName>
        <fullName evidence="1">Uncharacterized protein</fullName>
    </submittedName>
</protein>
<gene>
    <name evidence="1" type="ORF">DY245_43510</name>
</gene>
<comment type="caution">
    <text evidence="1">The sequence shown here is derived from an EMBL/GenBank/DDBJ whole genome shotgun (WGS) entry which is preliminary data.</text>
</comment>
<name>A0A371PQM8_STRIH</name>
<proteinExistence type="predicted"/>